<dbReference type="PANTHER" id="PTHR47978">
    <property type="match status" value="1"/>
</dbReference>
<dbReference type="SMART" id="SM00173">
    <property type="entry name" value="RAS"/>
    <property type="match status" value="1"/>
</dbReference>
<protein>
    <recommendedName>
        <fullName evidence="5">Small GTP-binding protein</fullName>
    </recommendedName>
</protein>
<accession>A0ABR2JWY2</accession>
<dbReference type="SUPFAM" id="SSF52540">
    <property type="entry name" value="P-loop containing nucleoside triphosphate hydrolases"/>
    <property type="match status" value="1"/>
</dbReference>
<dbReference type="Gene3D" id="3.40.50.300">
    <property type="entry name" value="P-loop containing nucleotide triphosphate hydrolases"/>
    <property type="match status" value="1"/>
</dbReference>
<keyword evidence="1" id="KW-0547">Nucleotide-binding</keyword>
<feature type="compositionally biased region" description="Low complexity" evidence="2">
    <location>
        <begin position="180"/>
        <end position="197"/>
    </location>
</feature>
<dbReference type="EMBL" id="JAPFFF010000009">
    <property type="protein sequence ID" value="KAK8883276.1"/>
    <property type="molecule type" value="Genomic_DNA"/>
</dbReference>
<evidence type="ECO:0000313" key="4">
    <source>
        <dbReference type="Proteomes" id="UP001470230"/>
    </source>
</evidence>
<dbReference type="InterPro" id="IPR001806">
    <property type="entry name" value="Small_GTPase"/>
</dbReference>
<dbReference type="PRINTS" id="PR00449">
    <property type="entry name" value="RASTRNSFRMNG"/>
</dbReference>
<name>A0ABR2JWY2_9EUKA</name>
<dbReference type="SMART" id="SM00174">
    <property type="entry name" value="RHO"/>
    <property type="match status" value="1"/>
</dbReference>
<sequence length="212" mass="22991">MSGATIRVIFVGNTNVGKTALNTRYLQNDFNPEGAPTISPASSSVTAKTTTGKEVTLQLWDTAGQERFQSLSQVFYREANVAIICVDGSDPDSFNSVRVWASRVREFEPNCKFVLAVTKIDLVEDRTSIVQLATQTAAEEEMPEGNVFYTSSKTGECVQELFAYVATLGDKKVGKVETENSNNNSQSQKPASPPAQSVSLTEGSQKKKKGCC</sequence>
<reference evidence="3 4" key="1">
    <citation type="submission" date="2024-04" db="EMBL/GenBank/DDBJ databases">
        <title>Tritrichomonas musculus Genome.</title>
        <authorList>
            <person name="Alves-Ferreira E."/>
            <person name="Grigg M."/>
            <person name="Lorenzi H."/>
            <person name="Galac M."/>
        </authorList>
    </citation>
    <scope>NUCLEOTIDE SEQUENCE [LARGE SCALE GENOMIC DNA]</scope>
    <source>
        <strain evidence="3 4">EAF2021</strain>
    </source>
</reference>
<dbReference type="Pfam" id="PF00071">
    <property type="entry name" value="Ras"/>
    <property type="match status" value="1"/>
</dbReference>
<keyword evidence="4" id="KW-1185">Reference proteome</keyword>
<comment type="caution">
    <text evidence="3">The sequence shown here is derived from an EMBL/GenBank/DDBJ whole genome shotgun (WGS) entry which is preliminary data.</text>
</comment>
<dbReference type="SMART" id="SM00175">
    <property type="entry name" value="RAB"/>
    <property type="match status" value="1"/>
</dbReference>
<dbReference type="InterPro" id="IPR027417">
    <property type="entry name" value="P-loop_NTPase"/>
</dbReference>
<dbReference type="Proteomes" id="UP001470230">
    <property type="component" value="Unassembled WGS sequence"/>
</dbReference>
<evidence type="ECO:0000256" key="2">
    <source>
        <dbReference type="SAM" id="MobiDB-lite"/>
    </source>
</evidence>
<evidence type="ECO:0000313" key="3">
    <source>
        <dbReference type="EMBL" id="KAK8883276.1"/>
    </source>
</evidence>
<dbReference type="PROSITE" id="PS51419">
    <property type="entry name" value="RAB"/>
    <property type="match status" value="1"/>
</dbReference>
<dbReference type="InterPro" id="IPR005225">
    <property type="entry name" value="Small_GTP-bd"/>
</dbReference>
<evidence type="ECO:0008006" key="5">
    <source>
        <dbReference type="Google" id="ProtNLM"/>
    </source>
</evidence>
<gene>
    <name evidence="3" type="ORF">M9Y10_045927</name>
</gene>
<organism evidence="3 4">
    <name type="scientific">Tritrichomonas musculus</name>
    <dbReference type="NCBI Taxonomy" id="1915356"/>
    <lineage>
        <taxon>Eukaryota</taxon>
        <taxon>Metamonada</taxon>
        <taxon>Parabasalia</taxon>
        <taxon>Tritrichomonadida</taxon>
        <taxon>Tritrichomonadidae</taxon>
        <taxon>Tritrichomonas</taxon>
    </lineage>
</organism>
<dbReference type="PROSITE" id="PS51420">
    <property type="entry name" value="RHO"/>
    <property type="match status" value="1"/>
</dbReference>
<proteinExistence type="predicted"/>
<feature type="region of interest" description="Disordered" evidence="2">
    <location>
        <begin position="175"/>
        <end position="212"/>
    </location>
</feature>
<dbReference type="CDD" id="cd00154">
    <property type="entry name" value="Rab"/>
    <property type="match status" value="1"/>
</dbReference>
<evidence type="ECO:0000256" key="1">
    <source>
        <dbReference type="ARBA" id="ARBA00022741"/>
    </source>
</evidence>
<dbReference type="NCBIfam" id="TIGR00231">
    <property type="entry name" value="small_GTP"/>
    <property type="match status" value="1"/>
</dbReference>